<reference evidence="2 4" key="2">
    <citation type="submission" date="2021-03" db="EMBL/GenBank/DDBJ databases">
        <title>Mucilaginibacter strains isolated from gold and copper mining confer multi heavy-metal resistance.</title>
        <authorList>
            <person name="Li Y."/>
        </authorList>
    </citation>
    <scope>NUCLEOTIDE SEQUENCE [LARGE SCALE GENOMIC DNA]</scope>
    <source>
        <strain evidence="2 4">P2-4</strain>
    </source>
</reference>
<evidence type="ECO:0000313" key="2">
    <source>
        <dbReference type="EMBL" id="QTE53670.1"/>
    </source>
</evidence>
<proteinExistence type="predicted"/>
<dbReference type="Proteomes" id="UP000663940">
    <property type="component" value="Chromosome"/>
</dbReference>
<evidence type="ECO:0000313" key="4">
    <source>
        <dbReference type="Proteomes" id="UP000663940"/>
    </source>
</evidence>
<gene>
    <name evidence="2" type="primary">mobC</name>
    <name evidence="1" type="ORF">DIU31_009180</name>
    <name evidence="2" type="ORF">J3L21_18465</name>
</gene>
<protein>
    <submittedName>
        <fullName evidence="1">MobC family plasmid mobilization relaxosome protein</fullName>
    </submittedName>
    <submittedName>
        <fullName evidence="2">Plasmid mobilization relaxosome protein MobC</fullName>
    </submittedName>
</protein>
<dbReference type="EMBL" id="CP043451">
    <property type="protein sequence ID" value="QEM08230.1"/>
    <property type="molecule type" value="Genomic_DNA"/>
</dbReference>
<dbReference type="EMBL" id="CP071880">
    <property type="protein sequence ID" value="QTE53670.1"/>
    <property type="molecule type" value="Genomic_DNA"/>
</dbReference>
<evidence type="ECO:0000313" key="1">
    <source>
        <dbReference type="EMBL" id="QEM08230.1"/>
    </source>
</evidence>
<name>A0AAE6JMH8_9SPHI</name>
<evidence type="ECO:0000313" key="3">
    <source>
        <dbReference type="Proteomes" id="UP000250557"/>
    </source>
</evidence>
<dbReference type="Proteomes" id="UP000250557">
    <property type="component" value="Chromosome"/>
</dbReference>
<dbReference type="Pfam" id="PF21983">
    <property type="entry name" value="NikA-like"/>
    <property type="match status" value="1"/>
</dbReference>
<sequence>MPLMKAQLKLGGRPPMADGKRSKKIDVRFTEEEYRMILLWEETLGINKTDLIRGRVLQKTKEVIVNAKALIEEIDAIGTELGRCGNNINQLARHANTLNKAGRLNPSVINEFNRLFTDYLKRIETLETTFRKLIRIAR</sequence>
<organism evidence="1 3">
    <name type="scientific">Mucilaginibacter rubeus</name>
    <dbReference type="NCBI Taxonomy" id="2027860"/>
    <lineage>
        <taxon>Bacteria</taxon>
        <taxon>Pseudomonadati</taxon>
        <taxon>Bacteroidota</taxon>
        <taxon>Sphingobacteriia</taxon>
        <taxon>Sphingobacteriales</taxon>
        <taxon>Sphingobacteriaceae</taxon>
        <taxon>Mucilaginibacter</taxon>
    </lineage>
</organism>
<reference evidence="1 3" key="1">
    <citation type="submission" date="2019-08" db="EMBL/GenBank/DDBJ databases">
        <title>Comparative genome analysis confer to the adaptation heavy metal polluted environment.</title>
        <authorList>
            <person name="Li Y."/>
        </authorList>
    </citation>
    <scope>NUCLEOTIDE SEQUENCE [LARGE SCALE GENOMIC DNA]</scope>
    <source>
        <strain evidence="1 3">P2</strain>
    </source>
</reference>
<dbReference type="InterPro" id="IPR053842">
    <property type="entry name" value="NikA-like"/>
</dbReference>
<accession>A0AAE6JMH8</accession>
<keyword evidence="4" id="KW-1185">Reference proteome</keyword>
<dbReference type="AlphaFoldDB" id="A0AAE6JMH8"/>